<evidence type="ECO:0000256" key="1">
    <source>
        <dbReference type="SAM" id="Phobius"/>
    </source>
</evidence>
<dbReference type="EMBL" id="UINC01102648">
    <property type="protein sequence ID" value="SVC64436.1"/>
    <property type="molecule type" value="Genomic_DNA"/>
</dbReference>
<evidence type="ECO:0000313" key="2">
    <source>
        <dbReference type="EMBL" id="SVC64436.1"/>
    </source>
</evidence>
<sequence>MVANSFFQEYGRSSFIAFCLIVYFSLFALSPVFHLSMENLFYGNQIDIRIIVM</sequence>
<keyword evidence="1" id="KW-1133">Transmembrane helix</keyword>
<gene>
    <name evidence="2" type="ORF">METZ01_LOCUS317290</name>
</gene>
<feature type="transmembrane region" description="Helical" evidence="1">
    <location>
        <begin position="15"/>
        <end position="35"/>
    </location>
</feature>
<keyword evidence="1" id="KW-0812">Transmembrane</keyword>
<keyword evidence="1" id="KW-0472">Membrane</keyword>
<reference evidence="2" key="1">
    <citation type="submission" date="2018-05" db="EMBL/GenBank/DDBJ databases">
        <authorList>
            <person name="Lanie J.A."/>
            <person name="Ng W.-L."/>
            <person name="Kazmierczak K.M."/>
            <person name="Andrzejewski T.M."/>
            <person name="Davidsen T.M."/>
            <person name="Wayne K.J."/>
            <person name="Tettelin H."/>
            <person name="Glass J.I."/>
            <person name="Rusch D."/>
            <person name="Podicherti R."/>
            <person name="Tsui H.-C.T."/>
            <person name="Winkler M.E."/>
        </authorList>
    </citation>
    <scope>NUCLEOTIDE SEQUENCE</scope>
</reference>
<proteinExistence type="predicted"/>
<organism evidence="2">
    <name type="scientific">marine metagenome</name>
    <dbReference type="NCBI Taxonomy" id="408172"/>
    <lineage>
        <taxon>unclassified sequences</taxon>
        <taxon>metagenomes</taxon>
        <taxon>ecological metagenomes</taxon>
    </lineage>
</organism>
<name>A0A382NTP5_9ZZZZ</name>
<feature type="non-terminal residue" evidence="2">
    <location>
        <position position="53"/>
    </location>
</feature>
<dbReference type="AlphaFoldDB" id="A0A382NTP5"/>
<accession>A0A382NTP5</accession>
<protein>
    <submittedName>
        <fullName evidence="2">Uncharacterized protein</fullName>
    </submittedName>
</protein>